<keyword evidence="7" id="KW-1185">Reference proteome</keyword>
<dbReference type="InterPro" id="IPR009057">
    <property type="entry name" value="Homeodomain-like_sf"/>
</dbReference>
<evidence type="ECO:0000313" key="7">
    <source>
        <dbReference type="Proteomes" id="UP000633219"/>
    </source>
</evidence>
<evidence type="ECO:0000256" key="4">
    <source>
        <dbReference type="PROSITE-ProRule" id="PRU00335"/>
    </source>
</evidence>
<dbReference type="Proteomes" id="UP000633219">
    <property type="component" value="Unassembled WGS sequence"/>
</dbReference>
<dbReference type="InterPro" id="IPR001647">
    <property type="entry name" value="HTH_TetR"/>
</dbReference>
<dbReference type="PANTHER" id="PTHR47506">
    <property type="entry name" value="TRANSCRIPTIONAL REGULATORY PROTEIN"/>
    <property type="match status" value="1"/>
</dbReference>
<comment type="caution">
    <text evidence="6">The sequence shown here is derived from an EMBL/GenBank/DDBJ whole genome shotgun (WGS) entry which is preliminary data.</text>
</comment>
<organism evidence="6 7">
    <name type="scientific">Rhizobium setariae</name>
    <dbReference type="NCBI Taxonomy" id="2801340"/>
    <lineage>
        <taxon>Bacteria</taxon>
        <taxon>Pseudomonadati</taxon>
        <taxon>Pseudomonadota</taxon>
        <taxon>Alphaproteobacteria</taxon>
        <taxon>Hyphomicrobiales</taxon>
        <taxon>Rhizobiaceae</taxon>
        <taxon>Rhizobium/Agrobacterium group</taxon>
        <taxon>Rhizobium</taxon>
    </lineage>
</organism>
<reference evidence="6" key="1">
    <citation type="submission" date="2021-01" db="EMBL/GenBank/DDBJ databases">
        <title>Rhizobium sp. strain KVB221 16S ribosomal RNA gene Genome sequencing and assembly.</title>
        <authorList>
            <person name="Kang M."/>
        </authorList>
    </citation>
    <scope>NUCLEOTIDE SEQUENCE</scope>
    <source>
        <strain evidence="6">KVB221</strain>
    </source>
</reference>
<dbReference type="AlphaFoldDB" id="A0A936YSX8"/>
<evidence type="ECO:0000256" key="3">
    <source>
        <dbReference type="ARBA" id="ARBA00023163"/>
    </source>
</evidence>
<evidence type="ECO:0000256" key="2">
    <source>
        <dbReference type="ARBA" id="ARBA00023125"/>
    </source>
</evidence>
<dbReference type="RefSeq" id="WP_201656183.1">
    <property type="nucleotide sequence ID" value="NZ_JAEQNC010000004.1"/>
</dbReference>
<accession>A0A936YSX8</accession>
<evidence type="ECO:0000259" key="5">
    <source>
        <dbReference type="PROSITE" id="PS50977"/>
    </source>
</evidence>
<proteinExistence type="predicted"/>
<dbReference type="PANTHER" id="PTHR47506:SF1">
    <property type="entry name" value="HTH-TYPE TRANSCRIPTIONAL REGULATOR YJDC"/>
    <property type="match status" value="1"/>
</dbReference>
<dbReference type="Pfam" id="PF21351">
    <property type="entry name" value="TetR_C_41"/>
    <property type="match status" value="1"/>
</dbReference>
<dbReference type="PRINTS" id="PR00455">
    <property type="entry name" value="HTHTETR"/>
</dbReference>
<evidence type="ECO:0000313" key="6">
    <source>
        <dbReference type="EMBL" id="MBL0372117.1"/>
    </source>
</evidence>
<sequence length="194" mass="20694">MQEKSRRSNSDRSHATREALLKTGRVLFVEFGYADTATPDIVAQAGVTRGALYHHFVDKAALFEAVVRQEAVEVARVIDAATADIADPAEALGVGADAYLDAMKVPGRTRLLLIDGPAVLGREKIDLIDWENPAGTLVTGLAAASGRAVDAELEARAQLLSAAFDRAALEIAAGASQPRFAILLKGLCRYFLTF</sequence>
<feature type="DNA-binding region" description="H-T-H motif" evidence="4">
    <location>
        <begin position="37"/>
        <end position="56"/>
    </location>
</feature>
<feature type="domain" description="HTH tetR-type" evidence="5">
    <location>
        <begin position="14"/>
        <end position="74"/>
    </location>
</feature>
<dbReference type="PROSITE" id="PS50977">
    <property type="entry name" value="HTH_TETR_2"/>
    <property type="match status" value="1"/>
</dbReference>
<keyword evidence="3" id="KW-0804">Transcription</keyword>
<name>A0A936YSX8_9HYPH</name>
<evidence type="ECO:0000256" key="1">
    <source>
        <dbReference type="ARBA" id="ARBA00023015"/>
    </source>
</evidence>
<dbReference type="SUPFAM" id="SSF46689">
    <property type="entry name" value="Homeodomain-like"/>
    <property type="match status" value="1"/>
</dbReference>
<protein>
    <submittedName>
        <fullName evidence="6">TetR/AcrR family transcriptional regulator</fullName>
    </submittedName>
</protein>
<keyword evidence="2 4" id="KW-0238">DNA-binding</keyword>
<dbReference type="EMBL" id="JAEQNC010000004">
    <property type="protein sequence ID" value="MBL0372117.1"/>
    <property type="molecule type" value="Genomic_DNA"/>
</dbReference>
<gene>
    <name evidence="6" type="ORF">JJB09_08755</name>
</gene>
<dbReference type="InterPro" id="IPR049484">
    <property type="entry name" value="Rv0078-like_C"/>
</dbReference>
<dbReference type="GO" id="GO:0003677">
    <property type="term" value="F:DNA binding"/>
    <property type="evidence" value="ECO:0007669"/>
    <property type="project" value="UniProtKB-UniRule"/>
</dbReference>
<dbReference type="Pfam" id="PF00440">
    <property type="entry name" value="TetR_N"/>
    <property type="match status" value="1"/>
</dbReference>
<dbReference type="Gene3D" id="1.10.357.10">
    <property type="entry name" value="Tetracycline Repressor, domain 2"/>
    <property type="match status" value="1"/>
</dbReference>
<keyword evidence="1" id="KW-0805">Transcription regulation</keyword>